<dbReference type="AlphaFoldDB" id="A0A427XEY7"/>
<reference evidence="4 5" key="1">
    <citation type="submission" date="2018-11" db="EMBL/GenBank/DDBJ databases">
        <title>Genome sequence of Apiotrichum porosum DSM 27194.</title>
        <authorList>
            <person name="Aliyu H."/>
            <person name="Gorte O."/>
            <person name="Ochsenreither K."/>
        </authorList>
    </citation>
    <scope>NUCLEOTIDE SEQUENCE [LARGE SCALE GENOMIC DNA]</scope>
    <source>
        <strain evidence="4 5">DSM 27194</strain>
    </source>
</reference>
<dbReference type="PANTHER" id="PTHR48081:SF3">
    <property type="entry name" value="ALPHA_BETA HYDROLASE FOLD-3 DOMAIN-CONTAINING PROTEIN"/>
    <property type="match status" value="1"/>
</dbReference>
<evidence type="ECO:0008006" key="6">
    <source>
        <dbReference type="Google" id="ProtNLM"/>
    </source>
</evidence>
<dbReference type="GeneID" id="39587985"/>
<proteinExistence type="predicted"/>
<protein>
    <recommendedName>
        <fullName evidence="6">Alpha/beta hydrolase fold-3 domain-containing protein</fullName>
    </recommendedName>
</protein>
<dbReference type="Pfam" id="PF20434">
    <property type="entry name" value="BD-FAE"/>
    <property type="match status" value="1"/>
</dbReference>
<evidence type="ECO:0000259" key="2">
    <source>
        <dbReference type="Pfam" id="PF00326"/>
    </source>
</evidence>
<feature type="domain" description="BD-FAE-like" evidence="3">
    <location>
        <begin position="28"/>
        <end position="126"/>
    </location>
</feature>
<dbReference type="RefSeq" id="XP_028472617.1">
    <property type="nucleotide sequence ID" value="XM_028619121.1"/>
</dbReference>
<keyword evidence="5" id="KW-1185">Reference proteome</keyword>
<dbReference type="GO" id="GO:0006508">
    <property type="term" value="P:proteolysis"/>
    <property type="evidence" value="ECO:0007669"/>
    <property type="project" value="InterPro"/>
</dbReference>
<accession>A0A427XEY7</accession>
<dbReference type="Proteomes" id="UP000279236">
    <property type="component" value="Unassembled WGS sequence"/>
</dbReference>
<dbReference type="SUPFAM" id="SSF53474">
    <property type="entry name" value="alpha/beta-Hydrolases"/>
    <property type="match status" value="1"/>
</dbReference>
<dbReference type="STRING" id="105984.A0A427XEY7"/>
<dbReference type="GO" id="GO:0008236">
    <property type="term" value="F:serine-type peptidase activity"/>
    <property type="evidence" value="ECO:0007669"/>
    <property type="project" value="InterPro"/>
</dbReference>
<comment type="caution">
    <text evidence="4">The sequence shown here is derived from an EMBL/GenBank/DDBJ whole genome shotgun (WGS) entry which is preliminary data.</text>
</comment>
<organism evidence="4 5">
    <name type="scientific">Apiotrichum porosum</name>
    <dbReference type="NCBI Taxonomy" id="105984"/>
    <lineage>
        <taxon>Eukaryota</taxon>
        <taxon>Fungi</taxon>
        <taxon>Dikarya</taxon>
        <taxon>Basidiomycota</taxon>
        <taxon>Agaricomycotina</taxon>
        <taxon>Tremellomycetes</taxon>
        <taxon>Trichosporonales</taxon>
        <taxon>Trichosporonaceae</taxon>
        <taxon>Apiotrichum</taxon>
    </lineage>
</organism>
<dbReference type="OrthoDB" id="2578778at2759"/>
<evidence type="ECO:0000313" key="4">
    <source>
        <dbReference type="EMBL" id="RSH77470.1"/>
    </source>
</evidence>
<dbReference type="PANTHER" id="PTHR48081">
    <property type="entry name" value="AB HYDROLASE SUPERFAMILY PROTEIN C4A8.06C"/>
    <property type="match status" value="1"/>
</dbReference>
<gene>
    <name evidence="4" type="ORF">EHS24_003442</name>
</gene>
<dbReference type="InterPro" id="IPR001375">
    <property type="entry name" value="Peptidase_S9_cat"/>
</dbReference>
<dbReference type="EMBL" id="RSCE01000016">
    <property type="protein sequence ID" value="RSH77470.1"/>
    <property type="molecule type" value="Genomic_DNA"/>
</dbReference>
<dbReference type="InterPro" id="IPR029058">
    <property type="entry name" value="AB_hydrolase_fold"/>
</dbReference>
<evidence type="ECO:0000259" key="3">
    <source>
        <dbReference type="Pfam" id="PF20434"/>
    </source>
</evidence>
<dbReference type="Gene3D" id="3.40.50.1820">
    <property type="entry name" value="alpha/beta hydrolase"/>
    <property type="match status" value="1"/>
</dbReference>
<sequence length="346" mass="38533">MVFSDHVFATKSGVELELRVFRARGLKEGEKAPWLFWSHGGAFLFCYHLGVTTWAYQNFLDRGYHIVSWAYRLAPIASVADMVSDGQDAFDWCRANLETTLANTVDVDAYVVGGDSAGGCLATLLGGILTPPPRAVLDDQGITDLSDPWFDTHPDPVVPYSGEFTDDEIAAAVAERDPSKAITGAACPNDDSPELETEAEVRASFQSSTVRFGRAERLQLDVRRSICSKSAWVRATVHPEKYGTEDEVKAAEREWSSLYRLDRLSTYPPTFFLHGDSDECVPVWQSRKMAAKLREMAVEVGEHYEPGVGHCFNHRFTNDKTAEGFDNCVTAPLDFIDKHVKRVNRV</sequence>
<evidence type="ECO:0000313" key="5">
    <source>
        <dbReference type="Proteomes" id="UP000279236"/>
    </source>
</evidence>
<keyword evidence="1" id="KW-0378">Hydrolase</keyword>
<dbReference type="Pfam" id="PF00326">
    <property type="entry name" value="Peptidase_S9"/>
    <property type="match status" value="1"/>
</dbReference>
<name>A0A427XEY7_9TREE</name>
<dbReference type="InterPro" id="IPR049492">
    <property type="entry name" value="BD-FAE-like_dom"/>
</dbReference>
<dbReference type="InterPro" id="IPR050300">
    <property type="entry name" value="GDXG_lipolytic_enzyme"/>
</dbReference>
<evidence type="ECO:0000256" key="1">
    <source>
        <dbReference type="ARBA" id="ARBA00022801"/>
    </source>
</evidence>
<feature type="domain" description="Peptidase S9 prolyl oligopeptidase catalytic" evidence="2">
    <location>
        <begin position="220"/>
        <end position="320"/>
    </location>
</feature>